<dbReference type="Gene3D" id="1.10.10.10">
    <property type="entry name" value="Winged helix-like DNA-binding domain superfamily/Winged helix DNA-binding domain"/>
    <property type="match status" value="1"/>
</dbReference>
<dbReference type="PROSITE" id="PS50995">
    <property type="entry name" value="HTH_MARR_2"/>
    <property type="match status" value="1"/>
</dbReference>
<reference evidence="5 6" key="1">
    <citation type="submission" date="2015-03" db="EMBL/GenBank/DDBJ databases">
        <title>Genome assembly of Sandaracinus amylolyticus DSM 53668.</title>
        <authorList>
            <person name="Sharma G."/>
            <person name="Subramanian S."/>
        </authorList>
    </citation>
    <scope>NUCLEOTIDE SEQUENCE [LARGE SCALE GENOMIC DNA]</scope>
    <source>
        <strain evidence="5 6">DSM 53668</strain>
    </source>
</reference>
<evidence type="ECO:0000259" key="4">
    <source>
        <dbReference type="PROSITE" id="PS50995"/>
    </source>
</evidence>
<dbReference type="SMART" id="SM00347">
    <property type="entry name" value="HTH_MARR"/>
    <property type="match status" value="1"/>
</dbReference>
<organism evidence="5 6">
    <name type="scientific">Sandaracinus amylolyticus</name>
    <dbReference type="NCBI Taxonomy" id="927083"/>
    <lineage>
        <taxon>Bacteria</taxon>
        <taxon>Pseudomonadati</taxon>
        <taxon>Myxococcota</taxon>
        <taxon>Polyangia</taxon>
        <taxon>Polyangiales</taxon>
        <taxon>Sandaracinaceae</taxon>
        <taxon>Sandaracinus</taxon>
    </lineage>
</organism>
<dbReference type="GO" id="GO:0003700">
    <property type="term" value="F:DNA-binding transcription factor activity"/>
    <property type="evidence" value="ECO:0007669"/>
    <property type="project" value="InterPro"/>
</dbReference>
<proteinExistence type="predicted"/>
<dbReference type="Proteomes" id="UP000034883">
    <property type="component" value="Chromosome"/>
</dbReference>
<evidence type="ECO:0000256" key="3">
    <source>
        <dbReference type="ARBA" id="ARBA00023163"/>
    </source>
</evidence>
<keyword evidence="2" id="KW-0238">DNA-binding</keyword>
<keyword evidence="1" id="KW-0805">Transcription regulation</keyword>
<keyword evidence="3" id="KW-0804">Transcription</keyword>
<dbReference type="InterPro" id="IPR036388">
    <property type="entry name" value="WH-like_DNA-bd_sf"/>
</dbReference>
<accession>A0A0F6W928</accession>
<name>A0A0F6W928_9BACT</name>
<protein>
    <submittedName>
        <fullName evidence="5">Transcriptional regulator, MarR family protein</fullName>
    </submittedName>
</protein>
<dbReference type="InterPro" id="IPR036390">
    <property type="entry name" value="WH_DNA-bd_sf"/>
</dbReference>
<dbReference type="SUPFAM" id="SSF46785">
    <property type="entry name" value="Winged helix' DNA-binding domain"/>
    <property type="match status" value="1"/>
</dbReference>
<dbReference type="OrthoDB" id="8906692at2"/>
<keyword evidence="6" id="KW-1185">Reference proteome</keyword>
<dbReference type="InterPro" id="IPR000835">
    <property type="entry name" value="HTH_MarR-typ"/>
</dbReference>
<gene>
    <name evidence="5" type="ORF">DB32_007742</name>
</gene>
<dbReference type="PANTHER" id="PTHR42756">
    <property type="entry name" value="TRANSCRIPTIONAL REGULATOR, MARR"/>
    <property type="match status" value="1"/>
</dbReference>
<evidence type="ECO:0000313" key="6">
    <source>
        <dbReference type="Proteomes" id="UP000034883"/>
    </source>
</evidence>
<dbReference type="STRING" id="927083.DB32_007742"/>
<dbReference type="GO" id="GO:0003677">
    <property type="term" value="F:DNA binding"/>
    <property type="evidence" value="ECO:0007669"/>
    <property type="project" value="UniProtKB-KW"/>
</dbReference>
<dbReference type="EMBL" id="CP011125">
    <property type="protein sequence ID" value="AKF10593.1"/>
    <property type="molecule type" value="Genomic_DNA"/>
</dbReference>
<dbReference type="RefSeq" id="WP_053237544.1">
    <property type="nucleotide sequence ID" value="NZ_CP011125.1"/>
</dbReference>
<evidence type="ECO:0000256" key="1">
    <source>
        <dbReference type="ARBA" id="ARBA00023015"/>
    </source>
</evidence>
<dbReference type="AlphaFoldDB" id="A0A0F6W928"/>
<evidence type="ECO:0000313" key="5">
    <source>
        <dbReference type="EMBL" id="AKF10593.1"/>
    </source>
</evidence>
<feature type="domain" description="HTH marR-type" evidence="4">
    <location>
        <begin position="13"/>
        <end position="147"/>
    </location>
</feature>
<dbReference type="Pfam" id="PF01047">
    <property type="entry name" value="MarR"/>
    <property type="match status" value="1"/>
</dbReference>
<dbReference type="PANTHER" id="PTHR42756:SF1">
    <property type="entry name" value="TRANSCRIPTIONAL REPRESSOR OF EMRAB OPERON"/>
    <property type="match status" value="1"/>
</dbReference>
<dbReference type="KEGG" id="samy:DB32_007742"/>
<evidence type="ECO:0000256" key="2">
    <source>
        <dbReference type="ARBA" id="ARBA00023125"/>
    </source>
</evidence>
<sequence>MHDQFTSDGIVLDNALAYWIHRVYQATRNATFAVLRIDDEEITPEQWIVLVRLWESDGRTQTELGTSTYRDRPTMSRILAGMERRELIRRKTDPENARVWRVYLTPRAKKLKGELVPRVRELVARSLRGISKQDLEVTRATLQKMFANLDQDAGP</sequence>